<dbReference type="EMBL" id="FUYX01000008">
    <property type="protein sequence ID" value="SKB94747.1"/>
    <property type="molecule type" value="Genomic_DNA"/>
</dbReference>
<evidence type="ECO:0000259" key="7">
    <source>
        <dbReference type="Pfam" id="PF03976"/>
    </source>
</evidence>
<reference evidence="9 11" key="2">
    <citation type="submission" date="2017-02" db="EMBL/GenBank/DDBJ databases">
        <authorList>
            <person name="Peterson S.W."/>
        </authorList>
    </citation>
    <scope>NUCLEOTIDE SEQUENCE [LARGE SCALE GENOMIC DNA]</scope>
    <source>
        <strain evidence="9 11">DSM 9653</strain>
    </source>
</reference>
<evidence type="ECO:0000313" key="8">
    <source>
        <dbReference type="EMBL" id="KQK30956.1"/>
    </source>
</evidence>
<evidence type="ECO:0000256" key="2">
    <source>
        <dbReference type="ARBA" id="ARBA00022679"/>
    </source>
</evidence>
<dbReference type="RefSeq" id="WP_055727784.1">
    <property type="nucleotide sequence ID" value="NZ_FUYX01000008.1"/>
</dbReference>
<feature type="compositionally biased region" description="Basic and acidic residues" evidence="6">
    <location>
        <begin position="296"/>
        <end position="307"/>
    </location>
</feature>
<evidence type="ECO:0000256" key="4">
    <source>
        <dbReference type="ARBA" id="ARBA00023310"/>
    </source>
</evidence>
<evidence type="ECO:0000256" key="3">
    <source>
        <dbReference type="ARBA" id="ARBA00022777"/>
    </source>
</evidence>
<keyword evidence="10" id="KW-1185">Reference proteome</keyword>
<dbReference type="PIRSF" id="PIRSF028756">
    <property type="entry name" value="PPK2_prd"/>
    <property type="match status" value="1"/>
</dbReference>
<organism evidence="8 10">
    <name type="scientific">Bosea thiooxidans</name>
    <dbReference type="NCBI Taxonomy" id="53254"/>
    <lineage>
        <taxon>Bacteria</taxon>
        <taxon>Pseudomonadati</taxon>
        <taxon>Pseudomonadota</taxon>
        <taxon>Alphaproteobacteria</taxon>
        <taxon>Hyphomicrobiales</taxon>
        <taxon>Boseaceae</taxon>
        <taxon>Bosea</taxon>
    </lineage>
</organism>
<keyword evidence="3" id="KW-0418">Kinase</keyword>
<feature type="region of interest" description="Disordered" evidence="6">
    <location>
        <begin position="282"/>
        <end position="307"/>
    </location>
</feature>
<comment type="catalytic activity">
    <reaction evidence="5">
        <text>[phosphate](n) + ATP = [phosphate](n+1) + ADP</text>
        <dbReference type="Rhea" id="RHEA:19573"/>
        <dbReference type="Rhea" id="RHEA-COMP:9859"/>
        <dbReference type="Rhea" id="RHEA-COMP:14280"/>
        <dbReference type="ChEBI" id="CHEBI:16838"/>
        <dbReference type="ChEBI" id="CHEBI:30616"/>
        <dbReference type="ChEBI" id="CHEBI:456216"/>
    </reaction>
    <physiologicalReaction direction="right-to-left" evidence="5">
        <dbReference type="Rhea" id="RHEA:19575"/>
    </physiologicalReaction>
</comment>
<keyword evidence="4" id="KW-0066">ATP synthesis</keyword>
<dbReference type="InterPro" id="IPR027417">
    <property type="entry name" value="P-loop_NTPase"/>
</dbReference>
<dbReference type="PANTHER" id="PTHR34383:SF3">
    <property type="entry name" value="POLYPHOSPHATE:AMP PHOSPHOTRANSFERASE"/>
    <property type="match status" value="1"/>
</dbReference>
<evidence type="ECO:0000256" key="6">
    <source>
        <dbReference type="SAM" id="MobiDB-lite"/>
    </source>
</evidence>
<dbReference type="STRING" id="53254.SAMN05660750_03204"/>
<dbReference type="EMBL" id="LMAR01000032">
    <property type="protein sequence ID" value="KQK30956.1"/>
    <property type="molecule type" value="Genomic_DNA"/>
</dbReference>
<evidence type="ECO:0000256" key="5">
    <source>
        <dbReference type="ARBA" id="ARBA00024500"/>
    </source>
</evidence>
<protein>
    <submittedName>
        <fullName evidence="9">Polyphosphate:nucleotide phosphotransferase, PPK2 family</fullName>
    </submittedName>
</protein>
<comment type="similarity">
    <text evidence="1">Belongs to the polyphosphate kinase 2 (PPK2) family. Class I subfamily.</text>
</comment>
<dbReference type="Pfam" id="PF03976">
    <property type="entry name" value="PPK2"/>
    <property type="match status" value="1"/>
</dbReference>
<dbReference type="SUPFAM" id="SSF52540">
    <property type="entry name" value="P-loop containing nucleoside triphosphate hydrolases"/>
    <property type="match status" value="1"/>
</dbReference>
<dbReference type="OrthoDB" id="9775224at2"/>
<dbReference type="PANTHER" id="PTHR34383">
    <property type="entry name" value="POLYPHOSPHATE:AMP PHOSPHOTRANSFERASE-RELATED"/>
    <property type="match status" value="1"/>
</dbReference>
<dbReference type="Gene3D" id="3.40.50.300">
    <property type="entry name" value="P-loop containing nucleotide triphosphate hydrolases"/>
    <property type="match status" value="1"/>
</dbReference>
<reference evidence="8 10" key="1">
    <citation type="submission" date="2015-10" db="EMBL/GenBank/DDBJ databases">
        <title>Draft genome of Bosea thiooxidans.</title>
        <authorList>
            <person name="Wang X."/>
        </authorList>
    </citation>
    <scope>NUCLEOTIDE SEQUENCE [LARGE SCALE GENOMIC DNA]</scope>
    <source>
        <strain evidence="8 10">CGMCC 9174</strain>
    </source>
</reference>
<evidence type="ECO:0000313" key="10">
    <source>
        <dbReference type="Proteomes" id="UP000051562"/>
    </source>
</evidence>
<dbReference type="GO" id="GO:0008976">
    <property type="term" value="F:polyphosphate kinase activity"/>
    <property type="evidence" value="ECO:0007669"/>
    <property type="project" value="InterPro"/>
</dbReference>
<evidence type="ECO:0000313" key="9">
    <source>
        <dbReference type="EMBL" id="SKB94747.1"/>
    </source>
</evidence>
<dbReference type="GO" id="GO:0006754">
    <property type="term" value="P:ATP biosynthetic process"/>
    <property type="evidence" value="ECO:0007669"/>
    <property type="project" value="UniProtKB-KW"/>
</dbReference>
<dbReference type="InterPro" id="IPR022300">
    <property type="entry name" value="PPK2-rel_1"/>
</dbReference>
<dbReference type="AlphaFoldDB" id="A0A0Q3L2K4"/>
<sequence length="307" mass="35080">MGTAEIVERFRVTDGDGFRLKHFDPADTCGLDIDKDSAKQLLQGGVQRLRELQERLYAGKRWSLLILLQAMDTAGKDSTIEHVMSGINPQGCRVVSFKAPSQLELSHNFLWRATCALPGRGEIGIFNRSYYEEVLVVRVHPELLKKQGLAPQLMGKDIWQERFTSIRAFERHLIGNGTIILKFFLNLSKAEQRRRLLERIDRPEKNWKFDAADLAERRHWDAYQASYQDAIAHTASEAAPWHIVPADNKWFSRLFVAAAIVDCLEKRNLEFPEVDEEAREAMARARDELMAEGDDGESRLTKGRDDG</sequence>
<feature type="domain" description="Polyphosphate kinase-2-related" evidence="7">
    <location>
        <begin position="34"/>
        <end position="270"/>
    </location>
</feature>
<dbReference type="NCBIfam" id="TIGR03709">
    <property type="entry name" value="PPK2_rel_1"/>
    <property type="match status" value="1"/>
</dbReference>
<evidence type="ECO:0000256" key="1">
    <source>
        <dbReference type="ARBA" id="ARBA00009924"/>
    </source>
</evidence>
<dbReference type="InterPro" id="IPR022488">
    <property type="entry name" value="PPK2-related"/>
</dbReference>
<accession>A0A0Q3L2K4</accession>
<dbReference type="Proteomes" id="UP000051562">
    <property type="component" value="Unassembled WGS sequence"/>
</dbReference>
<dbReference type="Proteomes" id="UP000190130">
    <property type="component" value="Unassembled WGS sequence"/>
</dbReference>
<name>A0A0Q3L2K4_9HYPH</name>
<evidence type="ECO:0000313" key="11">
    <source>
        <dbReference type="Proteomes" id="UP000190130"/>
    </source>
</evidence>
<dbReference type="GO" id="GO:0006797">
    <property type="term" value="P:polyphosphate metabolic process"/>
    <property type="evidence" value="ECO:0007669"/>
    <property type="project" value="InterPro"/>
</dbReference>
<dbReference type="InterPro" id="IPR016898">
    <property type="entry name" value="Polyphosphate_phosphotransfera"/>
</dbReference>
<gene>
    <name evidence="8" type="ORF">ARD30_11805</name>
    <name evidence="9" type="ORF">SAMN05660750_03204</name>
</gene>
<proteinExistence type="inferred from homology"/>
<keyword evidence="2 9" id="KW-0808">Transferase</keyword>